<keyword evidence="3" id="KW-1185">Reference proteome</keyword>
<dbReference type="Proteomes" id="UP001499854">
    <property type="component" value="Unassembled WGS sequence"/>
</dbReference>
<name>A0ABN2R538_9ACTN</name>
<proteinExistence type="predicted"/>
<comment type="caution">
    <text evidence="2">The sequence shown here is derived from an EMBL/GenBank/DDBJ whole genome shotgun (WGS) entry which is preliminary data.</text>
</comment>
<dbReference type="RefSeq" id="WP_344656775.1">
    <property type="nucleotide sequence ID" value="NZ_BAAAQM010000009.1"/>
</dbReference>
<feature type="domain" description="DUF4232" evidence="1">
    <location>
        <begin position="54"/>
        <end position="150"/>
    </location>
</feature>
<accession>A0ABN2R538</accession>
<evidence type="ECO:0000313" key="2">
    <source>
        <dbReference type="EMBL" id="GAA1963800.1"/>
    </source>
</evidence>
<gene>
    <name evidence="2" type="ORF">GCM10009838_21180</name>
</gene>
<dbReference type="PROSITE" id="PS51257">
    <property type="entry name" value="PROKAR_LIPOPROTEIN"/>
    <property type="match status" value="1"/>
</dbReference>
<sequence length="173" mass="17367">MHLIRKTTDIAAIGCATVSVLTLAGCGSATDASPAPAASTASPGCELKADLVKLHGVAAGTSYWDVVVTNTGKAPCTLPAAPGLAVLGPDKKPLPVTVNRDPDAEPFPLAPGTSAAQAIGYGTDGNPPCDAETTYLRLTPPGVDLAFRGDARHCGNDALVTSTWIAGNHAAPQ</sequence>
<dbReference type="Pfam" id="PF14016">
    <property type="entry name" value="DUF4232"/>
    <property type="match status" value="1"/>
</dbReference>
<dbReference type="EMBL" id="BAAAQM010000009">
    <property type="protein sequence ID" value="GAA1963800.1"/>
    <property type="molecule type" value="Genomic_DNA"/>
</dbReference>
<evidence type="ECO:0000313" key="3">
    <source>
        <dbReference type="Proteomes" id="UP001499854"/>
    </source>
</evidence>
<reference evidence="2 3" key="1">
    <citation type="journal article" date="2019" name="Int. J. Syst. Evol. Microbiol.">
        <title>The Global Catalogue of Microorganisms (GCM) 10K type strain sequencing project: providing services to taxonomists for standard genome sequencing and annotation.</title>
        <authorList>
            <consortium name="The Broad Institute Genomics Platform"/>
            <consortium name="The Broad Institute Genome Sequencing Center for Infectious Disease"/>
            <person name="Wu L."/>
            <person name="Ma J."/>
        </authorList>
    </citation>
    <scope>NUCLEOTIDE SEQUENCE [LARGE SCALE GENOMIC DNA]</scope>
    <source>
        <strain evidence="2 3">JCM 16013</strain>
    </source>
</reference>
<dbReference type="InterPro" id="IPR025326">
    <property type="entry name" value="DUF4232"/>
</dbReference>
<evidence type="ECO:0000259" key="1">
    <source>
        <dbReference type="Pfam" id="PF14016"/>
    </source>
</evidence>
<organism evidence="2 3">
    <name type="scientific">Catenulispora subtropica</name>
    <dbReference type="NCBI Taxonomy" id="450798"/>
    <lineage>
        <taxon>Bacteria</taxon>
        <taxon>Bacillati</taxon>
        <taxon>Actinomycetota</taxon>
        <taxon>Actinomycetes</taxon>
        <taxon>Catenulisporales</taxon>
        <taxon>Catenulisporaceae</taxon>
        <taxon>Catenulispora</taxon>
    </lineage>
</organism>
<protein>
    <recommendedName>
        <fullName evidence="1">DUF4232 domain-containing protein</fullName>
    </recommendedName>
</protein>